<keyword evidence="2" id="KW-1185">Reference proteome</keyword>
<dbReference type="STRING" id="1313304.CALK_0780"/>
<comment type="caution">
    <text evidence="1">The sequence shown here is derived from an EMBL/GenBank/DDBJ whole genome shotgun (WGS) entry which is preliminary data.</text>
</comment>
<evidence type="ECO:0000313" key="2">
    <source>
        <dbReference type="Proteomes" id="UP000017148"/>
    </source>
</evidence>
<proteinExistence type="predicted"/>
<organism evidence="1 2">
    <name type="scientific">Chitinivibrio alkaliphilus ACht1</name>
    <dbReference type="NCBI Taxonomy" id="1313304"/>
    <lineage>
        <taxon>Bacteria</taxon>
        <taxon>Pseudomonadati</taxon>
        <taxon>Fibrobacterota</taxon>
        <taxon>Chitinivibrionia</taxon>
        <taxon>Chitinivibrionales</taxon>
        <taxon>Chitinivibrionaceae</taxon>
        <taxon>Chitinivibrio</taxon>
    </lineage>
</organism>
<reference evidence="1 2" key="1">
    <citation type="journal article" date="2013" name="Environ. Microbiol.">
        <title>Genome analysis of Chitinivibrio alkaliphilus gen. nov., sp. nov., a novel extremely haloalkaliphilic anaerobic chitinolytic bacterium from the candidate phylum Termite Group 3.</title>
        <authorList>
            <person name="Sorokin D.Y."/>
            <person name="Gumerov V.M."/>
            <person name="Rakitin A.L."/>
            <person name="Beletsky A.V."/>
            <person name="Damste J.S."/>
            <person name="Muyzer G."/>
            <person name="Mardanov A.V."/>
            <person name="Ravin N.V."/>
        </authorList>
    </citation>
    <scope>NUCLEOTIDE SEQUENCE [LARGE SCALE GENOMIC DNA]</scope>
    <source>
        <strain evidence="1 2">ACht1</strain>
    </source>
</reference>
<dbReference type="Proteomes" id="UP000017148">
    <property type="component" value="Unassembled WGS sequence"/>
</dbReference>
<dbReference type="EMBL" id="ASJR01000005">
    <property type="protein sequence ID" value="ERP38761.1"/>
    <property type="molecule type" value="Genomic_DNA"/>
</dbReference>
<accession>U7DCY9</accession>
<sequence length="506" mass="56348">MNTPYKYTAYIFFILVLGAHIYAAPATRIGVLTPSTNVEEGAFGDSTAHIMRDVFHEMAGYDVFLEPRMRREYAVIDGDFPTYCRNPRCAAALGRMFRLNRVIYGRVDRNDDRYAVELVSIDVTQEYISAECAIEGQPDMSLEEVIEEALHLLTHRNDTPLSLRSSRYYGEAVDNRAAMGISSASYTALGAFWGILSNDRHSTNLYDLVDSEDLSGLNALSKDIPTSARAKALGNSYVAASKDAYGAFYNPAGISWISGPEAAVAYQSRFGAVHNVSAAFVQKATREIGWGHTLQYSGAPDSYLREIYFGTLFSYKFNELFDLLRPISLGAKLHLASLETTGGIGNNAIEGSGFGMGLDIGGMAELSDRIDFGFVFYNVPYVTNYNSSTRGGVTYWEPQAPVVKLGGTFDVRYGTMFIAEGQMPLHDDQSWRMSGGVEQRIFQYVMTRLGAYRNIQESGESPWHWTMGIGVDIPIREKTIRGDFSYELNTSRTMRDVWDFSILLEL</sequence>
<dbReference type="AlphaFoldDB" id="U7DCY9"/>
<evidence type="ECO:0000313" key="1">
    <source>
        <dbReference type="EMBL" id="ERP38761.1"/>
    </source>
</evidence>
<gene>
    <name evidence="1" type="ORF">CALK_0780</name>
</gene>
<dbReference type="RefSeq" id="WP_022636296.1">
    <property type="nucleotide sequence ID" value="NZ_ASJR01000005.1"/>
</dbReference>
<name>U7DCY9_9BACT</name>
<dbReference type="Gene3D" id="2.40.160.60">
    <property type="entry name" value="Outer membrane protein transport protein (OMPP1/FadL/TodX)"/>
    <property type="match status" value="1"/>
</dbReference>
<protein>
    <submittedName>
        <fullName evidence="1">Uncharacterized protein</fullName>
    </submittedName>
</protein>